<organism evidence="2 3">
    <name type="scientific">Sphingomonas mucosissima</name>
    <dbReference type="NCBI Taxonomy" id="370959"/>
    <lineage>
        <taxon>Bacteria</taxon>
        <taxon>Pseudomonadati</taxon>
        <taxon>Pseudomonadota</taxon>
        <taxon>Alphaproteobacteria</taxon>
        <taxon>Sphingomonadales</taxon>
        <taxon>Sphingomonadaceae</taxon>
        <taxon>Sphingomonas</taxon>
    </lineage>
</organism>
<evidence type="ECO:0000313" key="2">
    <source>
        <dbReference type="EMBL" id="OWK32627.1"/>
    </source>
</evidence>
<dbReference type="EMBL" id="NBBJ01000001">
    <property type="protein sequence ID" value="OWK32627.1"/>
    <property type="molecule type" value="Genomic_DNA"/>
</dbReference>
<dbReference type="InterPro" id="IPR006311">
    <property type="entry name" value="TAT_signal"/>
</dbReference>
<dbReference type="PROSITE" id="PS51318">
    <property type="entry name" value="TAT"/>
    <property type="match status" value="1"/>
</dbReference>
<keyword evidence="3" id="KW-1185">Reference proteome</keyword>
<feature type="domain" description="Glycoamylase-like" evidence="1">
    <location>
        <begin position="214"/>
        <end position="458"/>
    </location>
</feature>
<dbReference type="OrthoDB" id="5937621at2"/>
<proteinExistence type="predicted"/>
<dbReference type="Pfam" id="PF10091">
    <property type="entry name" value="Glycoamylase"/>
    <property type="match status" value="1"/>
</dbReference>
<protein>
    <recommendedName>
        <fullName evidence="1">Glycoamylase-like domain-containing protein</fullName>
    </recommendedName>
</protein>
<dbReference type="InterPro" id="IPR016883">
    <property type="entry name" value="UCP028431"/>
</dbReference>
<accession>A0A245ZSA4</accession>
<dbReference type="Proteomes" id="UP000197783">
    <property type="component" value="Unassembled WGS sequence"/>
</dbReference>
<dbReference type="Gene3D" id="1.50.10.140">
    <property type="match status" value="1"/>
</dbReference>
<dbReference type="AlphaFoldDB" id="A0A245ZSA4"/>
<reference evidence="2 3" key="1">
    <citation type="submission" date="2017-03" db="EMBL/GenBank/DDBJ databases">
        <title>Genome sequence of Sphingomonas mucosissima DSM 17494.</title>
        <authorList>
            <person name="Poehlein A."/>
            <person name="Wuebbeler J.H."/>
            <person name="Steinbuechel A."/>
            <person name="Daniel R."/>
        </authorList>
    </citation>
    <scope>NUCLEOTIDE SEQUENCE [LARGE SCALE GENOMIC DNA]</scope>
    <source>
        <strain evidence="2 3">DSM 17494</strain>
    </source>
</reference>
<sequence>MLDRRTFLATTSIGLAGFAAGCTDPAIPVAPASKLLVLPGFYEEIEYRTFRYFRDTVNPANGLIPDRWPSPSGASIAAAGAALAIWPLAVDRGWIRRDLARDLTLATLRFFDSAPQGDRPTGMSGHRGFFYRLLDMRTGVRHRKADLSSLDTAMLHMGMLFAAGWWNGETEEEREIRRRATDIVERAEWLWFQNGSQRLALAWRPESGFAEPALTGYNEGMVAVLLALGSARHAAEDGAWEAWSANYPLLWRGEGDARHLAYAPLVGHQLSHMWIDFRGVRDTVMRGAGFDYFENSRRATYANRAYCISNPLRWEDYSADLWGLTACDGPGDCRLAFKGDTRTFHGYAARGPLDQPGERDDGTIGPAAALGSLPFAPEIVLPTARALMSVPGLYREYGFLNAYNPSFRFPDAKVETGSVSPERGWMARDYLALNQALILIQAANHRHDFIWKVLRNSPVIRRGLARAGFTGGWLE</sequence>
<evidence type="ECO:0000259" key="1">
    <source>
        <dbReference type="Pfam" id="PF10091"/>
    </source>
</evidence>
<dbReference type="PIRSF" id="PIRSF028431">
    <property type="entry name" value="UCP028431"/>
    <property type="match status" value="1"/>
</dbReference>
<gene>
    <name evidence="2" type="ORF">SPMU_09640</name>
</gene>
<comment type="caution">
    <text evidence="2">The sequence shown here is derived from an EMBL/GenBank/DDBJ whole genome shotgun (WGS) entry which is preliminary data.</text>
</comment>
<name>A0A245ZSA4_9SPHN</name>
<dbReference type="RefSeq" id="WP_088332380.1">
    <property type="nucleotide sequence ID" value="NZ_NBBJ01000001.1"/>
</dbReference>
<evidence type="ECO:0000313" key="3">
    <source>
        <dbReference type="Proteomes" id="UP000197783"/>
    </source>
</evidence>
<dbReference type="PROSITE" id="PS51257">
    <property type="entry name" value="PROKAR_LIPOPROTEIN"/>
    <property type="match status" value="1"/>
</dbReference>
<dbReference type="InterPro" id="IPR019282">
    <property type="entry name" value="Glycoamylase-like_cons_dom"/>
</dbReference>